<dbReference type="GO" id="GO:0006886">
    <property type="term" value="P:intracellular protein transport"/>
    <property type="evidence" value="ECO:0007669"/>
    <property type="project" value="InterPro"/>
</dbReference>
<dbReference type="GO" id="GO:0005768">
    <property type="term" value="C:endosome"/>
    <property type="evidence" value="ECO:0007669"/>
    <property type="project" value="TreeGrafter"/>
</dbReference>
<dbReference type="Gene3D" id="1.10.150.780">
    <property type="entry name" value="Vps16, C-terminal region"/>
    <property type="match status" value="1"/>
</dbReference>
<evidence type="ECO:0000259" key="1">
    <source>
        <dbReference type="Pfam" id="PF04840"/>
    </source>
</evidence>
<dbReference type="InterPro" id="IPR016534">
    <property type="entry name" value="VPS16"/>
</dbReference>
<dbReference type="GO" id="GO:0016197">
    <property type="term" value="P:endosomal transport"/>
    <property type="evidence" value="ECO:0007669"/>
    <property type="project" value="TreeGrafter"/>
</dbReference>
<dbReference type="InterPro" id="IPR006925">
    <property type="entry name" value="Vps16_C"/>
</dbReference>
<dbReference type="EMBL" id="GHBP01001255">
    <property type="protein sequence ID" value="NDJ92671.1"/>
    <property type="molecule type" value="Transcribed_RNA"/>
</dbReference>
<sequence>MDLAIRLVEFNSSPDIIVSTLLKIGNLNKAIRVAVDSNESHLIYSVIIYMKNNLTQEEFLLRLCSNQYLNALGINYLREFDQNLLLSLYKQEDKIKNLASYKLIQIFNKTISQQKDVLKEISELTKQKGILKNTCLSYINLLESQSNLEKQFSQKIKLIGLSLIATIITLCEFGHVQEATKIKNDFFIPDSRFYWSAVTSLAKSGLWSKIDSLYETKKNAFSLTVIHTLIYISPTVTSTLNKKHLYESSKNLYSNYRLIVKFLFI</sequence>
<feature type="domain" description="Vps16 C-terminal" evidence="1">
    <location>
        <begin position="2"/>
        <end position="219"/>
    </location>
</feature>
<dbReference type="PANTHER" id="PTHR12811">
    <property type="entry name" value="VACUOLAR PROTEIN SORTING VPS16"/>
    <property type="match status" value="1"/>
</dbReference>
<dbReference type="GO" id="GO:0030897">
    <property type="term" value="C:HOPS complex"/>
    <property type="evidence" value="ECO:0007669"/>
    <property type="project" value="TreeGrafter"/>
</dbReference>
<dbReference type="GO" id="GO:0042144">
    <property type="term" value="P:vacuole fusion, non-autophagic"/>
    <property type="evidence" value="ECO:0007669"/>
    <property type="project" value="TreeGrafter"/>
</dbReference>
<dbReference type="InterPro" id="IPR038132">
    <property type="entry name" value="Vps16_C_sf"/>
</dbReference>
<name>A0A6G3MFC8_HENSL</name>
<protein>
    <submittedName>
        <fullName evidence="2">Vacuolar protein sorting-associated protein 16 homolog (Trinotate prediction)</fullName>
    </submittedName>
</protein>
<dbReference type="GO" id="GO:0003779">
    <property type="term" value="F:actin binding"/>
    <property type="evidence" value="ECO:0007669"/>
    <property type="project" value="TreeGrafter"/>
</dbReference>
<dbReference type="AlphaFoldDB" id="A0A6G3MFC8"/>
<dbReference type="PANTHER" id="PTHR12811:SF0">
    <property type="entry name" value="VACUOLAR PROTEIN SORTING-ASSOCIATED PROTEIN 16 HOMOLOG"/>
    <property type="match status" value="1"/>
</dbReference>
<accession>A0A6G3MFC8</accession>
<organism evidence="2">
    <name type="scientific">Henneguya salminicola</name>
    <name type="common">Myxosporean</name>
    <dbReference type="NCBI Taxonomy" id="69463"/>
    <lineage>
        <taxon>Eukaryota</taxon>
        <taxon>Metazoa</taxon>
        <taxon>Cnidaria</taxon>
        <taxon>Myxozoa</taxon>
        <taxon>Myxosporea</taxon>
        <taxon>Bivalvulida</taxon>
        <taxon>Platysporina</taxon>
        <taxon>Myxobolidae</taxon>
        <taxon>Henneguya</taxon>
    </lineage>
</organism>
<dbReference type="GO" id="GO:0005765">
    <property type="term" value="C:lysosomal membrane"/>
    <property type="evidence" value="ECO:0007669"/>
    <property type="project" value="TreeGrafter"/>
</dbReference>
<proteinExistence type="predicted"/>
<reference evidence="2" key="1">
    <citation type="submission" date="2018-11" db="EMBL/GenBank/DDBJ databases">
        <title>Henneguya salminicola genome and transcriptome.</title>
        <authorList>
            <person name="Yahalomi D."/>
            <person name="Atkinson S.D."/>
            <person name="Neuhof M."/>
            <person name="Chang E.S."/>
            <person name="Philippe H."/>
            <person name="Cartwright P."/>
            <person name="Bartholomew J.L."/>
            <person name="Huchon D."/>
        </authorList>
    </citation>
    <scope>NUCLEOTIDE SEQUENCE</scope>
    <source>
        <strain evidence="2">Hz1</strain>
        <tissue evidence="2">Whole</tissue>
    </source>
</reference>
<evidence type="ECO:0000313" key="2">
    <source>
        <dbReference type="EMBL" id="NDJ92671.1"/>
    </source>
</evidence>
<dbReference type="Pfam" id="PF04840">
    <property type="entry name" value="Vps16_C"/>
    <property type="match status" value="1"/>
</dbReference>